<dbReference type="RefSeq" id="WP_101537716.1">
    <property type="nucleotide sequence ID" value="NZ_MXAV01000033.1"/>
</dbReference>
<sequence>MNIQNELNKATFDSRFATLPDGTMVYKPAFSKTRYIVPSLKEKDRIKKFIELKQDVISSGFALSLFFVFMNKWLGFDVFITGYSLTIIVPVVIQIMMHIKMVKGLERYTADNQAVNAN</sequence>
<keyword evidence="1" id="KW-0472">Membrane</keyword>
<evidence type="ECO:0000256" key="1">
    <source>
        <dbReference type="SAM" id="Phobius"/>
    </source>
</evidence>
<keyword evidence="1" id="KW-1133">Transmembrane helix</keyword>
<protein>
    <submittedName>
        <fullName evidence="2">Uncharacterized protein</fullName>
    </submittedName>
</protein>
<feature type="transmembrane region" description="Helical" evidence="1">
    <location>
        <begin position="80"/>
        <end position="99"/>
    </location>
</feature>
<keyword evidence="3" id="KW-1185">Reference proteome</keyword>
<gene>
    <name evidence="2" type="ORF">B1757_07430</name>
</gene>
<reference evidence="2 3" key="1">
    <citation type="submission" date="2017-03" db="EMBL/GenBank/DDBJ databases">
        <title>Draft genime sequence of the acidophilic sulfur-oxidizing bacterium Acidithiobacillus sp. SH, isolated from seawater.</title>
        <authorList>
            <person name="Sharmin S."/>
            <person name="Tokuhisa M."/>
            <person name="Kanao T."/>
            <person name="Kamimura K."/>
        </authorList>
    </citation>
    <scope>NUCLEOTIDE SEQUENCE [LARGE SCALE GENOMIC DNA]</scope>
    <source>
        <strain evidence="2 3">SH</strain>
    </source>
</reference>
<evidence type="ECO:0000313" key="2">
    <source>
        <dbReference type="EMBL" id="PKY10782.1"/>
    </source>
</evidence>
<dbReference type="InParanoid" id="A0A2I1DLM7"/>
<dbReference type="Proteomes" id="UP000234329">
    <property type="component" value="Unassembled WGS sequence"/>
</dbReference>
<dbReference type="AlphaFoldDB" id="A0A2I1DLM7"/>
<comment type="caution">
    <text evidence="2">The sequence shown here is derived from an EMBL/GenBank/DDBJ whole genome shotgun (WGS) entry which is preliminary data.</text>
</comment>
<keyword evidence="1" id="KW-0812">Transmembrane</keyword>
<accession>A0A2I1DLM7</accession>
<name>A0A2I1DLM7_9PROT</name>
<proteinExistence type="predicted"/>
<evidence type="ECO:0000313" key="3">
    <source>
        <dbReference type="Proteomes" id="UP000234329"/>
    </source>
</evidence>
<organism evidence="2 3">
    <name type="scientific">Acidithiobacillus marinus</name>
    <dbReference type="NCBI Taxonomy" id="187490"/>
    <lineage>
        <taxon>Bacteria</taxon>
        <taxon>Pseudomonadati</taxon>
        <taxon>Pseudomonadota</taxon>
        <taxon>Acidithiobacillia</taxon>
        <taxon>Acidithiobacillales</taxon>
        <taxon>Acidithiobacillaceae</taxon>
        <taxon>Acidithiobacillus</taxon>
    </lineage>
</organism>
<dbReference type="EMBL" id="MXAV01000033">
    <property type="protein sequence ID" value="PKY10782.1"/>
    <property type="molecule type" value="Genomic_DNA"/>
</dbReference>